<dbReference type="GO" id="GO:0005737">
    <property type="term" value="C:cytoplasm"/>
    <property type="evidence" value="ECO:0007669"/>
    <property type="project" value="TreeGrafter"/>
</dbReference>
<dbReference type="VEuPathDB" id="CryptoDB:cand_000310"/>
<comment type="caution">
    <text evidence="7">The sequence shown here is derived from an EMBL/GenBank/DDBJ whole genome shotgun (WGS) entry which is preliminary data.</text>
</comment>
<dbReference type="GeneID" id="92364216"/>
<dbReference type="PROSITE" id="PS50166">
    <property type="entry name" value="IMPORTIN_B_NT"/>
    <property type="match status" value="1"/>
</dbReference>
<dbReference type="Gene3D" id="1.25.10.10">
    <property type="entry name" value="Leucine-rich Repeat Variant"/>
    <property type="match status" value="1"/>
</dbReference>
<dbReference type="PANTHER" id="PTHR11223">
    <property type="entry name" value="EXPORTIN 1/5"/>
    <property type="match status" value="1"/>
</dbReference>
<dbReference type="Proteomes" id="UP000186804">
    <property type="component" value="Unassembled WGS sequence"/>
</dbReference>
<organism evidence="7 8">
    <name type="scientific">Cryptosporidium andersoni</name>
    <dbReference type="NCBI Taxonomy" id="117008"/>
    <lineage>
        <taxon>Eukaryota</taxon>
        <taxon>Sar</taxon>
        <taxon>Alveolata</taxon>
        <taxon>Apicomplexa</taxon>
        <taxon>Conoidasida</taxon>
        <taxon>Coccidia</taxon>
        <taxon>Eucoccidiorida</taxon>
        <taxon>Eimeriorina</taxon>
        <taxon>Cryptosporidiidae</taxon>
        <taxon>Cryptosporidium</taxon>
    </lineage>
</organism>
<dbReference type="RefSeq" id="XP_067068356.1">
    <property type="nucleotide sequence ID" value="XM_067210281.1"/>
</dbReference>
<dbReference type="InterPro" id="IPR014877">
    <property type="entry name" value="XPO1_C_dom"/>
</dbReference>
<keyword evidence="4" id="KW-0653">Protein transport</keyword>
<dbReference type="GO" id="GO:0005634">
    <property type="term" value="C:nucleus"/>
    <property type="evidence" value="ECO:0007669"/>
    <property type="project" value="UniProtKB-SubCell"/>
</dbReference>
<dbReference type="EMBL" id="LRBS01000057">
    <property type="protein sequence ID" value="OII76510.1"/>
    <property type="molecule type" value="Genomic_DNA"/>
</dbReference>
<evidence type="ECO:0000256" key="5">
    <source>
        <dbReference type="ARBA" id="ARBA00023242"/>
    </source>
</evidence>
<dbReference type="Pfam" id="PF08767">
    <property type="entry name" value="CRM1_C"/>
    <property type="match status" value="1"/>
</dbReference>
<dbReference type="AlphaFoldDB" id="A0A1J4MQQ8"/>
<comment type="subcellular location">
    <subcellularLocation>
        <location evidence="1">Nucleus</location>
    </subcellularLocation>
</comment>
<dbReference type="InterPro" id="IPR040485">
    <property type="entry name" value="XPO1_repeat_3"/>
</dbReference>
<proteinExistence type="inferred from homology"/>
<dbReference type="GO" id="GO:0000056">
    <property type="term" value="P:ribosomal small subunit export from nucleus"/>
    <property type="evidence" value="ECO:0007669"/>
    <property type="project" value="TreeGrafter"/>
</dbReference>
<sequence length="1248" mass="145065">MNISELLDVTKPYDLQKVQMLDELVGIMYGTRLGDRVLADKILSELRQKTESWRIVGNILQLSRDYNTKFFGLSILEKCIQYQWKILPNDQKMGIKQYITELCIELCQDENILNENKYFLNKTNETLIMIVKQEWPDNWESFIGDICNAARTNQYICENTMKLLRLLSEEVFDFGEDQMISKKVSHLMTILNQQFPQIFSLILFVLVSYIENPQNLRSSLVLSSLECLCHYLKWIPLSYILECDLRPQLGINISNDNVRYNLLQLLLDHFWGNSSYRLETIRCLTEIANLNWDDNNTSNIDKAKYMDDQMIRIWLSIVNHIKEVPKEYVEYETRRDITTAIKLYYEKYYKNIALLLSSFIKTHRVRICEKLPDTIQALDFALDHMVSISYIQNDEIFKICSDFWLHFTKQLVFEILDIFRSRNEYSTNNLDQNFDNLVNQPLLLLKESTIINDKISSTTNSPFDNPEEYSPRLVHYQGLLCSVRKMIICRMAKPQEVYIAIDAETGEVSRENIPDTDEISLYKILREILIYLSNLGQQYMEKIILDTLQEEFDVVCIHCGISCVCNSPTGSQWNPIKLNRLCWAVGSISGSLNKNSERRLIIEVIKSLLMLCERKRGKANKAAVASCVMYVVGQYPSFLKDHWKFLQTVVNKLFEFMHETFPGVKDMACEAFLKICMKCKKSMSINNFIDNTAGSSSFISVNSSGPESTEFRFLKYMINYTQELMHHLNEKQMLILINGISLCISLLKDINEQYLYITELLKVFDNVYWNDIIVKLANLKQANFENQEMIGSFCSLEVSQRVITITRIMEMIASNSGIGFSRVLTERSHSIMDIYNIYSSYILEEIQLKGISIIAYANIKQLRNSKKEIIKLVNSYITCISPKKNKDVKHSETLDINHCKDLNTVKYSNITGTELCHYVIRPLVIPILEEYKNCGIYSDAREAQVLNLAANVIMCLSEIIESNIDLFNSIIFYIFECTLSMIKDNFHTYPDHREYFYQFLANCNEFCFVQLLRLPTNILTLYIESIIWAIRHEQPNMAEKGLTILNKFIGNLIQSSHNGEEKVFNDFCHGFYRSLNREVLSVLTDTLHTSGFHYQTLILHQLVKIVEFSLISNNGNSNNCATCGGTCLLSKVVIMEYMVDLLLKSFITVQKEQVETFVLELFNSVHNNTIAEFQTLVRDFLIQLKEFSSIDCKAIYQMEKNMAIQRAMEIEKSKKWMVPGLSKTFKTREVSLSDMEIPERAYADDNDE</sequence>
<dbReference type="InterPro" id="IPR016024">
    <property type="entry name" value="ARM-type_fold"/>
</dbReference>
<dbReference type="SMART" id="SM01102">
    <property type="entry name" value="CRM1_C"/>
    <property type="match status" value="1"/>
</dbReference>
<dbReference type="Pfam" id="PF18777">
    <property type="entry name" value="CRM1_repeat"/>
    <property type="match status" value="1"/>
</dbReference>
<name>A0A1J4MQQ8_9CRYT</name>
<dbReference type="Pfam" id="PF18787">
    <property type="entry name" value="CRM1_repeat_3"/>
    <property type="match status" value="1"/>
</dbReference>
<dbReference type="GO" id="GO:0031267">
    <property type="term" value="F:small GTPase binding"/>
    <property type="evidence" value="ECO:0007669"/>
    <property type="project" value="InterPro"/>
</dbReference>
<reference evidence="7 8" key="1">
    <citation type="submission" date="2016-10" db="EMBL/GenBank/DDBJ databases">
        <title>Reductive evolution of mitochondrial metabolism and differential evolution of invasion-related proteins in Cryptosporidium.</title>
        <authorList>
            <person name="Liu S."/>
            <person name="Roellig D.M."/>
            <person name="Guo Y."/>
            <person name="Li N."/>
            <person name="Frace M.A."/>
            <person name="Tang K."/>
            <person name="Zhang L."/>
            <person name="Feng Y."/>
            <person name="Xiao L."/>
        </authorList>
    </citation>
    <scope>NUCLEOTIDE SEQUENCE [LARGE SCALE GENOMIC DNA]</scope>
    <source>
        <strain evidence="7">30847</strain>
    </source>
</reference>
<protein>
    <submittedName>
        <fullName evidence="7">Importin-beta N-terminal domain-containing protein</fullName>
    </submittedName>
</protein>
<keyword evidence="5" id="KW-0539">Nucleus</keyword>
<dbReference type="GO" id="GO:0006611">
    <property type="term" value="P:protein export from nucleus"/>
    <property type="evidence" value="ECO:0007669"/>
    <property type="project" value="InterPro"/>
</dbReference>
<feature type="domain" description="Importin N-terminal" evidence="6">
    <location>
        <begin position="39"/>
        <end position="105"/>
    </location>
</feature>
<evidence type="ECO:0000313" key="7">
    <source>
        <dbReference type="EMBL" id="OII76510.1"/>
    </source>
</evidence>
<dbReference type="InterPro" id="IPR041123">
    <property type="entry name" value="CRM1_repeat"/>
</dbReference>
<comment type="similarity">
    <text evidence="2">Belongs to the exportin family.</text>
</comment>
<accession>A0A1J4MQQ8</accession>
<dbReference type="Pfam" id="PF03810">
    <property type="entry name" value="IBN_N"/>
    <property type="match status" value="1"/>
</dbReference>
<dbReference type="Pfam" id="PF18784">
    <property type="entry name" value="CRM1_repeat_2"/>
    <property type="match status" value="1"/>
</dbReference>
<evidence type="ECO:0000256" key="4">
    <source>
        <dbReference type="ARBA" id="ARBA00022927"/>
    </source>
</evidence>
<dbReference type="GO" id="GO:0005049">
    <property type="term" value="F:nuclear export signal receptor activity"/>
    <property type="evidence" value="ECO:0007669"/>
    <property type="project" value="InterPro"/>
</dbReference>
<dbReference type="SMART" id="SM00913">
    <property type="entry name" value="IBN_N"/>
    <property type="match status" value="1"/>
</dbReference>
<evidence type="ECO:0000313" key="8">
    <source>
        <dbReference type="Proteomes" id="UP000186804"/>
    </source>
</evidence>
<keyword evidence="3" id="KW-0813">Transport</keyword>
<dbReference type="Pfam" id="PF08389">
    <property type="entry name" value="Xpo1"/>
    <property type="match status" value="1"/>
</dbReference>
<dbReference type="GO" id="GO:0000055">
    <property type="term" value="P:ribosomal large subunit export from nucleus"/>
    <property type="evidence" value="ECO:0007669"/>
    <property type="project" value="TreeGrafter"/>
</dbReference>
<evidence type="ECO:0000259" key="6">
    <source>
        <dbReference type="PROSITE" id="PS50166"/>
    </source>
</evidence>
<dbReference type="InterPro" id="IPR001494">
    <property type="entry name" value="Importin-beta_N"/>
</dbReference>
<evidence type="ECO:0000256" key="1">
    <source>
        <dbReference type="ARBA" id="ARBA00004123"/>
    </source>
</evidence>
<evidence type="ECO:0000256" key="2">
    <source>
        <dbReference type="ARBA" id="ARBA00009466"/>
    </source>
</evidence>
<dbReference type="PANTHER" id="PTHR11223:SF2">
    <property type="entry name" value="EXPORTIN-1"/>
    <property type="match status" value="1"/>
</dbReference>
<gene>
    <name evidence="7" type="ORF">cand_000310</name>
</gene>
<dbReference type="SUPFAM" id="SSF48371">
    <property type="entry name" value="ARM repeat"/>
    <property type="match status" value="2"/>
</dbReference>
<keyword evidence="8" id="KW-1185">Reference proteome</keyword>
<dbReference type="InterPro" id="IPR045065">
    <property type="entry name" value="XPO1/5"/>
</dbReference>
<evidence type="ECO:0000256" key="3">
    <source>
        <dbReference type="ARBA" id="ARBA00022448"/>
    </source>
</evidence>
<dbReference type="InterPro" id="IPR011989">
    <property type="entry name" value="ARM-like"/>
</dbReference>
<dbReference type="InterPro" id="IPR013598">
    <property type="entry name" value="Exportin-1/Importin-b-like"/>
</dbReference>
<dbReference type="OrthoDB" id="27218at2759"/>
<dbReference type="InterPro" id="IPR041235">
    <property type="entry name" value="Exp1_repeat_2"/>
</dbReference>